<feature type="region of interest" description="Disordered" evidence="1">
    <location>
        <begin position="256"/>
        <end position="277"/>
    </location>
</feature>
<gene>
    <name evidence="2" type="ORF">C0Q70_02245</name>
</gene>
<feature type="compositionally biased region" description="Low complexity" evidence="1">
    <location>
        <begin position="86"/>
        <end position="99"/>
    </location>
</feature>
<proteinExistence type="predicted"/>
<name>A0A2T7Q1R1_POMCA</name>
<keyword evidence="3" id="KW-1185">Reference proteome</keyword>
<dbReference type="STRING" id="400727.A0A2T7Q1R1"/>
<dbReference type="AlphaFoldDB" id="A0A2T7Q1R1"/>
<accession>A0A2T7Q1R1</accession>
<evidence type="ECO:0000313" key="2">
    <source>
        <dbReference type="EMBL" id="PVD39609.1"/>
    </source>
</evidence>
<dbReference type="EMBL" id="PZQS01000001">
    <property type="protein sequence ID" value="PVD39609.1"/>
    <property type="molecule type" value="Genomic_DNA"/>
</dbReference>
<organism evidence="2 3">
    <name type="scientific">Pomacea canaliculata</name>
    <name type="common">Golden apple snail</name>
    <dbReference type="NCBI Taxonomy" id="400727"/>
    <lineage>
        <taxon>Eukaryota</taxon>
        <taxon>Metazoa</taxon>
        <taxon>Spiralia</taxon>
        <taxon>Lophotrochozoa</taxon>
        <taxon>Mollusca</taxon>
        <taxon>Gastropoda</taxon>
        <taxon>Caenogastropoda</taxon>
        <taxon>Architaenioglossa</taxon>
        <taxon>Ampullarioidea</taxon>
        <taxon>Ampullariidae</taxon>
        <taxon>Pomacea</taxon>
    </lineage>
</organism>
<feature type="compositionally biased region" description="Polar residues" evidence="1">
    <location>
        <begin position="258"/>
        <end position="267"/>
    </location>
</feature>
<sequence>MSNSSLGAAAAAATDPWGMPLSRQPQPTDPWGSPLQPPAPTADSWGSQGQIITKSSTPNLAASPRPQPSPAAAPNVATDPWGMPIASPARSTPRSSSTPGDGFDRPDTVHAKLSFFHLTSCCSFNPLGMMDPDSGFGGGTQAMNVAAYMMPKKLACWLIQLKTNQKVFSGSQSDPWSASPVPQAGTTWGGSPSLDAFGLSVSATANGTSGTNSATTIDNEFDLLSSRSNDHSPAKSASGLDDFDLLSGSGRSAGGVWSMSSMEQNLPNPARKKSPEDFLGANANLVNLDLLVAKDPPKANNPFASTNPGGNNPFQDGNVGRVPMGQIANPTIGFSQSAQTTLLPAPLVPVSNMAQASQPQAQGYNPFL</sequence>
<feature type="compositionally biased region" description="Polar residues" evidence="1">
    <location>
        <begin position="44"/>
        <end position="60"/>
    </location>
</feature>
<dbReference type="OrthoDB" id="4033880at2759"/>
<feature type="region of interest" description="Disordered" evidence="1">
    <location>
        <begin position="1"/>
        <end position="105"/>
    </location>
</feature>
<feature type="region of interest" description="Disordered" evidence="1">
    <location>
        <begin position="297"/>
        <end position="325"/>
    </location>
</feature>
<dbReference type="Proteomes" id="UP000245119">
    <property type="component" value="Linkage Group LG1"/>
</dbReference>
<protein>
    <submittedName>
        <fullName evidence="2">Uncharacterized protein</fullName>
    </submittedName>
</protein>
<evidence type="ECO:0000256" key="1">
    <source>
        <dbReference type="SAM" id="MobiDB-lite"/>
    </source>
</evidence>
<feature type="compositionally biased region" description="Polar residues" evidence="1">
    <location>
        <begin position="302"/>
        <end position="315"/>
    </location>
</feature>
<evidence type="ECO:0000313" key="3">
    <source>
        <dbReference type="Proteomes" id="UP000245119"/>
    </source>
</evidence>
<comment type="caution">
    <text evidence="2">The sequence shown here is derived from an EMBL/GenBank/DDBJ whole genome shotgun (WGS) entry which is preliminary data.</text>
</comment>
<reference evidence="2 3" key="1">
    <citation type="submission" date="2018-04" db="EMBL/GenBank/DDBJ databases">
        <title>The genome of golden apple snail Pomacea canaliculata provides insight into stress tolerance and invasive adaptation.</title>
        <authorList>
            <person name="Liu C."/>
            <person name="Liu B."/>
            <person name="Ren Y."/>
            <person name="Zhang Y."/>
            <person name="Wang H."/>
            <person name="Li S."/>
            <person name="Jiang F."/>
            <person name="Yin L."/>
            <person name="Zhang G."/>
            <person name="Qian W."/>
            <person name="Fan W."/>
        </authorList>
    </citation>
    <scope>NUCLEOTIDE SEQUENCE [LARGE SCALE GENOMIC DNA]</scope>
    <source>
        <strain evidence="2">SZHN2017</strain>
        <tissue evidence="2">Muscle</tissue>
    </source>
</reference>